<keyword evidence="11" id="KW-0732">Signal</keyword>
<evidence type="ECO:0000256" key="3">
    <source>
        <dbReference type="ARBA" id="ARBA00008895"/>
    </source>
</evidence>
<sequence length="395" mass="43148">MGRALRPLLILFVVTVALLAYEDRVAIPSCNVVPGGGDFDEGHVHGGDRPGDLKVMLVANLMLLGSEVGYKNTLFRDHYLSKFFKKSSEILTPDLLLVLGDLSARGAELTISEWSSVLQQFHSLLGPFLGLPFQVILGDRDMGKCSDLNARSVRIARNFPGLDSAGCGAFKISNISFLSLNAVALLCGNNELRHSVEKAVEQESIELRMESKHMKEVVNESGEIRSPASEVGWRENAMSSGSGPVLLLHFPLHCTAKNQWRGNVKTSDSSCENAQASESRGLIGAGPYALSQTLPNNATEYIFQALRPRIVFSAHNHKFCDHTHPDGTREITVPAMSWDARNDPGFVVATFRSSGKAVTVSHCLLARESDVLVVYISFVCVLISVNIWVNCTKHT</sequence>
<dbReference type="FunFam" id="3.60.21.10:FF:000135">
    <property type="entry name" value="Os06g0222800 protein"/>
    <property type="match status" value="1"/>
</dbReference>
<comment type="caution">
    <text evidence="13">The sequence shown here is derived from an EMBL/GenBank/DDBJ whole genome shotgun (WGS) entry which is preliminary data.</text>
</comment>
<comment type="cofactor">
    <cofactor evidence="1">
        <name>Mn(2+)</name>
        <dbReference type="ChEBI" id="CHEBI:29035"/>
    </cofactor>
</comment>
<evidence type="ECO:0000256" key="4">
    <source>
        <dbReference type="ARBA" id="ARBA00022692"/>
    </source>
</evidence>
<dbReference type="GO" id="GO:0046872">
    <property type="term" value="F:metal ion binding"/>
    <property type="evidence" value="ECO:0007669"/>
    <property type="project" value="UniProtKB-KW"/>
</dbReference>
<dbReference type="InterPro" id="IPR033308">
    <property type="entry name" value="PGAP5/Cdc1/Ted1"/>
</dbReference>
<evidence type="ECO:0000259" key="12">
    <source>
        <dbReference type="Pfam" id="PF00149"/>
    </source>
</evidence>
<gene>
    <name evidence="13" type="ORF">RJ639_023225</name>
</gene>
<keyword evidence="6" id="KW-0378">Hydrolase</keyword>
<comment type="similarity">
    <text evidence="3">Belongs to the metallophosphoesterase superfamily. MPPE1 family.</text>
</comment>
<dbReference type="GO" id="GO:0006506">
    <property type="term" value="P:GPI anchor biosynthetic process"/>
    <property type="evidence" value="ECO:0007669"/>
    <property type="project" value="InterPro"/>
</dbReference>
<keyword evidence="14" id="KW-1185">Reference proteome</keyword>
<dbReference type="AlphaFoldDB" id="A0AA88V0S5"/>
<dbReference type="SUPFAM" id="SSF56300">
    <property type="entry name" value="Metallo-dependent phosphatases"/>
    <property type="match status" value="1"/>
</dbReference>
<dbReference type="InterPro" id="IPR029052">
    <property type="entry name" value="Metallo-depent_PP-like"/>
</dbReference>
<keyword evidence="7 10" id="KW-1133">Transmembrane helix</keyword>
<evidence type="ECO:0000256" key="9">
    <source>
        <dbReference type="ARBA" id="ARBA00023211"/>
    </source>
</evidence>
<dbReference type="PANTHER" id="PTHR13315:SF0">
    <property type="entry name" value="METALLOPHOSPHOESTERASE 1"/>
    <property type="match status" value="1"/>
</dbReference>
<evidence type="ECO:0000256" key="8">
    <source>
        <dbReference type="ARBA" id="ARBA00023136"/>
    </source>
</evidence>
<keyword evidence="9" id="KW-0464">Manganese</keyword>
<evidence type="ECO:0000256" key="10">
    <source>
        <dbReference type="SAM" id="Phobius"/>
    </source>
</evidence>
<evidence type="ECO:0000256" key="2">
    <source>
        <dbReference type="ARBA" id="ARBA00004141"/>
    </source>
</evidence>
<dbReference type="GO" id="GO:0016787">
    <property type="term" value="F:hydrolase activity"/>
    <property type="evidence" value="ECO:0007669"/>
    <property type="project" value="UniProtKB-KW"/>
</dbReference>
<evidence type="ECO:0000313" key="14">
    <source>
        <dbReference type="Proteomes" id="UP001188597"/>
    </source>
</evidence>
<evidence type="ECO:0000256" key="11">
    <source>
        <dbReference type="SAM" id="SignalP"/>
    </source>
</evidence>
<evidence type="ECO:0000313" key="13">
    <source>
        <dbReference type="EMBL" id="KAK2998959.1"/>
    </source>
</evidence>
<feature type="domain" description="Calcineurin-like phosphoesterase" evidence="12">
    <location>
        <begin position="78"/>
        <end position="318"/>
    </location>
</feature>
<protein>
    <recommendedName>
        <fullName evidence="12">Calcineurin-like phosphoesterase domain-containing protein</fullName>
    </recommendedName>
</protein>
<dbReference type="EMBL" id="JAVXUP010003433">
    <property type="protein sequence ID" value="KAK2998959.1"/>
    <property type="molecule type" value="Genomic_DNA"/>
</dbReference>
<keyword evidence="8 10" id="KW-0472">Membrane</keyword>
<evidence type="ECO:0000256" key="1">
    <source>
        <dbReference type="ARBA" id="ARBA00001936"/>
    </source>
</evidence>
<dbReference type="InterPro" id="IPR004843">
    <property type="entry name" value="Calcineurin-like_PHP"/>
</dbReference>
<evidence type="ECO:0000256" key="5">
    <source>
        <dbReference type="ARBA" id="ARBA00022723"/>
    </source>
</evidence>
<dbReference type="Proteomes" id="UP001188597">
    <property type="component" value="Unassembled WGS sequence"/>
</dbReference>
<accession>A0AA88V0S5</accession>
<dbReference type="Pfam" id="PF00149">
    <property type="entry name" value="Metallophos"/>
    <property type="match status" value="1"/>
</dbReference>
<keyword evidence="5" id="KW-0479">Metal-binding</keyword>
<feature type="chain" id="PRO_5041699323" description="Calcineurin-like phosphoesterase domain-containing protein" evidence="11">
    <location>
        <begin position="21"/>
        <end position="395"/>
    </location>
</feature>
<proteinExistence type="inferred from homology"/>
<organism evidence="13 14">
    <name type="scientific">Escallonia herrerae</name>
    <dbReference type="NCBI Taxonomy" id="1293975"/>
    <lineage>
        <taxon>Eukaryota</taxon>
        <taxon>Viridiplantae</taxon>
        <taxon>Streptophyta</taxon>
        <taxon>Embryophyta</taxon>
        <taxon>Tracheophyta</taxon>
        <taxon>Spermatophyta</taxon>
        <taxon>Magnoliopsida</taxon>
        <taxon>eudicotyledons</taxon>
        <taxon>Gunneridae</taxon>
        <taxon>Pentapetalae</taxon>
        <taxon>asterids</taxon>
        <taxon>campanulids</taxon>
        <taxon>Escalloniales</taxon>
        <taxon>Escalloniaceae</taxon>
        <taxon>Escallonia</taxon>
    </lineage>
</organism>
<keyword evidence="4 10" id="KW-0812">Transmembrane</keyword>
<evidence type="ECO:0000256" key="6">
    <source>
        <dbReference type="ARBA" id="ARBA00022801"/>
    </source>
</evidence>
<evidence type="ECO:0000256" key="7">
    <source>
        <dbReference type="ARBA" id="ARBA00022989"/>
    </source>
</evidence>
<feature type="signal peptide" evidence="11">
    <location>
        <begin position="1"/>
        <end position="20"/>
    </location>
</feature>
<feature type="transmembrane region" description="Helical" evidence="10">
    <location>
        <begin position="371"/>
        <end position="389"/>
    </location>
</feature>
<name>A0AA88V0S5_9ASTE</name>
<reference evidence="13" key="1">
    <citation type="submission" date="2022-12" db="EMBL/GenBank/DDBJ databases">
        <title>Draft genome assemblies for two species of Escallonia (Escalloniales).</title>
        <authorList>
            <person name="Chanderbali A."/>
            <person name="Dervinis C."/>
            <person name="Anghel I."/>
            <person name="Soltis D."/>
            <person name="Soltis P."/>
            <person name="Zapata F."/>
        </authorList>
    </citation>
    <scope>NUCLEOTIDE SEQUENCE</scope>
    <source>
        <strain evidence="13">UCBG64.0493</strain>
        <tissue evidence="13">Leaf</tissue>
    </source>
</reference>
<dbReference type="PANTHER" id="PTHR13315">
    <property type="entry name" value="METALLO PHOSPHOESTERASE RELATED"/>
    <property type="match status" value="1"/>
</dbReference>
<comment type="subcellular location">
    <subcellularLocation>
        <location evidence="2">Membrane</location>
        <topology evidence="2">Multi-pass membrane protein</topology>
    </subcellularLocation>
</comment>
<dbReference type="GO" id="GO:0016020">
    <property type="term" value="C:membrane"/>
    <property type="evidence" value="ECO:0007669"/>
    <property type="project" value="UniProtKB-SubCell"/>
</dbReference>